<dbReference type="AlphaFoldDB" id="A0A3A8AM03"/>
<reference evidence="1 2" key="1">
    <citation type="journal article" date="2018" name="Int. J. Syst. Bacteriol.">
        <title>Oceaniradius stylonemae gen. nov., sp. nov., isolated from a red alga, Stylonema cornu-cervi.</title>
        <authorList>
            <person name="Jeong S."/>
        </authorList>
    </citation>
    <scope>NUCLEOTIDE SEQUENCE [LARGE SCALE GENOMIC DNA]</scope>
    <source>
        <strain evidence="1 2">StC1</strain>
    </source>
</reference>
<comment type="caution">
    <text evidence="1">The sequence shown here is derived from an EMBL/GenBank/DDBJ whole genome shotgun (WGS) entry which is preliminary data.</text>
</comment>
<sequence>MKALTVDLYRPYGQTRAAKGAARAEIARLFDPGRIADVGGDPRQQIESGLRSVQHHDLIRLRAEPTGCRQMVGNGALEFQGPGDFAVVEPPDGGPSGGAVDVAGPKLVGKEVQRRQSGGERSVLVLRKIARTVAQALSAAREPNA</sequence>
<evidence type="ECO:0000313" key="1">
    <source>
        <dbReference type="EMBL" id="RKF06943.1"/>
    </source>
</evidence>
<accession>A0A3A8AM03</accession>
<keyword evidence="2" id="KW-1185">Reference proteome</keyword>
<name>A0A3A8AM03_9HYPH</name>
<gene>
    <name evidence="1" type="ORF">DEM25_009915</name>
</gene>
<dbReference type="EMBL" id="QFWV02000005">
    <property type="protein sequence ID" value="RKF06943.1"/>
    <property type="molecule type" value="Genomic_DNA"/>
</dbReference>
<evidence type="ECO:0000313" key="2">
    <source>
        <dbReference type="Proteomes" id="UP000246132"/>
    </source>
</evidence>
<proteinExistence type="predicted"/>
<dbReference type="Proteomes" id="UP000246132">
    <property type="component" value="Unassembled WGS sequence"/>
</dbReference>
<organism evidence="1 2">
    <name type="scientific">Oceaniradius stylonematis</name>
    <dbReference type="NCBI Taxonomy" id="2184161"/>
    <lineage>
        <taxon>Bacteria</taxon>
        <taxon>Pseudomonadati</taxon>
        <taxon>Pseudomonadota</taxon>
        <taxon>Alphaproteobacteria</taxon>
        <taxon>Hyphomicrobiales</taxon>
        <taxon>Ahrensiaceae</taxon>
        <taxon>Oceaniradius</taxon>
    </lineage>
</organism>
<protein>
    <submittedName>
        <fullName evidence="1">Uncharacterized protein</fullName>
    </submittedName>
</protein>